<name>A0AAV5MVB1_9ROSI</name>
<gene>
    <name evidence="2" type="ORF">SLEP1_g60449</name>
</gene>
<comment type="caution">
    <text evidence="2">The sequence shown here is derived from an EMBL/GenBank/DDBJ whole genome shotgun (WGS) entry which is preliminary data.</text>
</comment>
<dbReference type="EMBL" id="BPVZ01002385">
    <property type="protein sequence ID" value="GKV53938.1"/>
    <property type="molecule type" value="Genomic_DNA"/>
</dbReference>
<sequence length="153" mass="15640">GARGYPDQPPEVAPVLLVSGGAEVGGGGRGQCWRPSTPGAKVHAPPAPMSMPLAGGHPQQVWSDLVEQISLGGMGQCGSWHDSKASTGREPRNRAGHGVGGAAQHGRPSINPKTEKMGIFEGGDARMLPFCWGLGLGLGLAAATQHKTYCIAA</sequence>
<reference evidence="2 3" key="1">
    <citation type="journal article" date="2021" name="Commun. Biol.">
        <title>The genome of Shorea leprosula (Dipterocarpaceae) highlights the ecological relevance of drought in aseasonal tropical rainforests.</title>
        <authorList>
            <person name="Ng K.K.S."/>
            <person name="Kobayashi M.J."/>
            <person name="Fawcett J.A."/>
            <person name="Hatakeyama M."/>
            <person name="Paape T."/>
            <person name="Ng C.H."/>
            <person name="Ang C.C."/>
            <person name="Tnah L.H."/>
            <person name="Lee C.T."/>
            <person name="Nishiyama T."/>
            <person name="Sese J."/>
            <person name="O'Brien M.J."/>
            <person name="Copetti D."/>
            <person name="Mohd Noor M.I."/>
            <person name="Ong R.C."/>
            <person name="Putra M."/>
            <person name="Sireger I.Z."/>
            <person name="Indrioko S."/>
            <person name="Kosugi Y."/>
            <person name="Izuno A."/>
            <person name="Isagi Y."/>
            <person name="Lee S.L."/>
            <person name="Shimizu K.K."/>
        </authorList>
    </citation>
    <scope>NUCLEOTIDE SEQUENCE [LARGE SCALE GENOMIC DNA]</scope>
    <source>
        <strain evidence="2">214</strain>
    </source>
</reference>
<dbReference type="AlphaFoldDB" id="A0AAV5MVB1"/>
<evidence type="ECO:0000256" key="1">
    <source>
        <dbReference type="SAM" id="MobiDB-lite"/>
    </source>
</evidence>
<dbReference type="Proteomes" id="UP001054252">
    <property type="component" value="Unassembled WGS sequence"/>
</dbReference>
<protein>
    <submittedName>
        <fullName evidence="2">Uncharacterized protein</fullName>
    </submittedName>
</protein>
<organism evidence="2 3">
    <name type="scientific">Rubroshorea leprosula</name>
    <dbReference type="NCBI Taxonomy" id="152421"/>
    <lineage>
        <taxon>Eukaryota</taxon>
        <taxon>Viridiplantae</taxon>
        <taxon>Streptophyta</taxon>
        <taxon>Embryophyta</taxon>
        <taxon>Tracheophyta</taxon>
        <taxon>Spermatophyta</taxon>
        <taxon>Magnoliopsida</taxon>
        <taxon>eudicotyledons</taxon>
        <taxon>Gunneridae</taxon>
        <taxon>Pentapetalae</taxon>
        <taxon>rosids</taxon>
        <taxon>malvids</taxon>
        <taxon>Malvales</taxon>
        <taxon>Dipterocarpaceae</taxon>
        <taxon>Rubroshorea</taxon>
    </lineage>
</organism>
<feature type="non-terminal residue" evidence="2">
    <location>
        <position position="1"/>
    </location>
</feature>
<feature type="compositionally biased region" description="Basic and acidic residues" evidence="1">
    <location>
        <begin position="81"/>
        <end position="93"/>
    </location>
</feature>
<feature type="region of interest" description="Disordered" evidence="1">
    <location>
        <begin position="76"/>
        <end position="114"/>
    </location>
</feature>
<evidence type="ECO:0000313" key="3">
    <source>
        <dbReference type="Proteomes" id="UP001054252"/>
    </source>
</evidence>
<keyword evidence="3" id="KW-1185">Reference proteome</keyword>
<proteinExistence type="predicted"/>
<evidence type="ECO:0000313" key="2">
    <source>
        <dbReference type="EMBL" id="GKV53938.1"/>
    </source>
</evidence>
<feature type="non-terminal residue" evidence="2">
    <location>
        <position position="153"/>
    </location>
</feature>
<accession>A0AAV5MVB1</accession>